<feature type="domain" description="TIL" evidence="4">
    <location>
        <begin position="87"/>
        <end position="147"/>
    </location>
</feature>
<accession>A0A8R2C6H1</accession>
<name>A0A8R2C6H1_BOMMO</name>
<keyword evidence="6" id="KW-1185">Reference proteome</keyword>
<dbReference type="Pfam" id="PF01826">
    <property type="entry name" value="TIL"/>
    <property type="match status" value="2"/>
</dbReference>
<proteinExistence type="predicted"/>
<evidence type="ECO:0000313" key="6">
    <source>
        <dbReference type="Proteomes" id="UP000005204"/>
    </source>
</evidence>
<dbReference type="PANTHER" id="PTHR23259:SF82">
    <property type="entry name" value="SERINE PROTEASE INHIBITOR 1 PROTEIN"/>
    <property type="match status" value="1"/>
</dbReference>
<dbReference type="GO" id="GO:0030414">
    <property type="term" value="F:peptidase inhibitor activity"/>
    <property type="evidence" value="ECO:0007669"/>
    <property type="project" value="UniProtKB-KW"/>
</dbReference>
<dbReference type="InterPro" id="IPR002919">
    <property type="entry name" value="TIL_dom"/>
</dbReference>
<dbReference type="EnsemblMetazoa" id="XM_012691334.3">
    <property type="protein sequence ID" value="XP_012546788.1"/>
    <property type="gene ID" value="LOC105841804"/>
</dbReference>
<dbReference type="OrthoDB" id="671595at2759"/>
<reference evidence="6" key="1">
    <citation type="journal article" date="2008" name="Insect Biochem. Mol. Biol.">
        <title>The genome of a lepidopteran model insect, the silkworm Bombyx mori.</title>
        <authorList>
            <consortium name="International Silkworm Genome Consortium"/>
        </authorList>
    </citation>
    <scope>NUCLEOTIDE SEQUENCE [LARGE SCALE GENOMIC DNA]</scope>
    <source>
        <strain evidence="6">p50T</strain>
    </source>
</reference>
<dbReference type="Proteomes" id="UP000005204">
    <property type="component" value="Unassembled WGS sequence"/>
</dbReference>
<evidence type="ECO:0000313" key="5">
    <source>
        <dbReference type="EnsemblMetazoa" id="XP_012546788.1"/>
    </source>
</evidence>
<dbReference type="CDD" id="cd19941">
    <property type="entry name" value="TIL"/>
    <property type="match status" value="2"/>
</dbReference>
<evidence type="ECO:0000256" key="3">
    <source>
        <dbReference type="SAM" id="SignalP"/>
    </source>
</evidence>
<feature type="signal peptide" evidence="3">
    <location>
        <begin position="1"/>
        <end position="17"/>
    </location>
</feature>
<dbReference type="SUPFAM" id="SSF57567">
    <property type="entry name" value="Serine protease inhibitors"/>
    <property type="match status" value="2"/>
</dbReference>
<reference evidence="5" key="2">
    <citation type="submission" date="2022-06" db="UniProtKB">
        <authorList>
            <consortium name="EnsemblMetazoa"/>
        </authorList>
    </citation>
    <scope>IDENTIFICATION</scope>
    <source>
        <strain evidence="5">p50T (Dazao)</strain>
    </source>
</reference>
<keyword evidence="1" id="KW-0646">Protease inhibitor</keyword>
<feature type="chain" id="PRO_5035791435" description="TIL domain-containing protein" evidence="3">
    <location>
        <begin position="18"/>
        <end position="160"/>
    </location>
</feature>
<evidence type="ECO:0000259" key="4">
    <source>
        <dbReference type="Pfam" id="PF01826"/>
    </source>
</evidence>
<sequence>MLKTFLFVACIANVLLADSIEETCGGDPNARAGCGSNCNRKCSDIGANETKACTSACRVNACDCKDGYYLDENTGKCVLPNECPSICGPDEVYSDCTNGGCNAKNCTQLGRPVPCVKINPKNCKKGCICKEGYLRDENGLCVPEQSCPCSAWAARRHRRW</sequence>
<dbReference type="AlphaFoldDB" id="A0A8R2C6H1"/>
<dbReference type="RefSeq" id="XP_012546788.1">
    <property type="nucleotide sequence ID" value="XM_012691334.4"/>
</dbReference>
<dbReference type="Gene3D" id="2.10.25.10">
    <property type="entry name" value="Laminin"/>
    <property type="match status" value="2"/>
</dbReference>
<dbReference type="GeneID" id="105841804"/>
<dbReference type="PANTHER" id="PTHR23259">
    <property type="entry name" value="RIDDLE"/>
    <property type="match status" value="1"/>
</dbReference>
<dbReference type="KEGG" id="bmor:105841804"/>
<keyword evidence="3" id="KW-0732">Signal</keyword>
<feature type="domain" description="TIL" evidence="4">
    <location>
        <begin position="32"/>
        <end position="83"/>
    </location>
</feature>
<dbReference type="InterPro" id="IPR051368">
    <property type="entry name" value="SerProtInhib-TIL_Domain"/>
</dbReference>
<evidence type="ECO:0000256" key="1">
    <source>
        <dbReference type="ARBA" id="ARBA00022690"/>
    </source>
</evidence>
<keyword evidence="2" id="KW-1015">Disulfide bond</keyword>
<protein>
    <recommendedName>
        <fullName evidence="4">TIL domain-containing protein</fullName>
    </recommendedName>
</protein>
<evidence type="ECO:0000256" key="2">
    <source>
        <dbReference type="ARBA" id="ARBA00023157"/>
    </source>
</evidence>
<organism evidence="5 6">
    <name type="scientific">Bombyx mori</name>
    <name type="common">Silk moth</name>
    <dbReference type="NCBI Taxonomy" id="7091"/>
    <lineage>
        <taxon>Eukaryota</taxon>
        <taxon>Metazoa</taxon>
        <taxon>Ecdysozoa</taxon>
        <taxon>Arthropoda</taxon>
        <taxon>Hexapoda</taxon>
        <taxon>Insecta</taxon>
        <taxon>Pterygota</taxon>
        <taxon>Neoptera</taxon>
        <taxon>Endopterygota</taxon>
        <taxon>Lepidoptera</taxon>
        <taxon>Glossata</taxon>
        <taxon>Ditrysia</taxon>
        <taxon>Bombycoidea</taxon>
        <taxon>Bombycidae</taxon>
        <taxon>Bombycinae</taxon>
        <taxon>Bombyx</taxon>
    </lineage>
</organism>
<dbReference type="InterPro" id="IPR036084">
    <property type="entry name" value="Ser_inhib-like_sf"/>
</dbReference>